<gene>
    <name evidence="1" type="ORF">GCM10009799_22450</name>
</gene>
<reference evidence="1 2" key="1">
    <citation type="journal article" date="2019" name="Int. J. Syst. Evol. Microbiol.">
        <title>The Global Catalogue of Microorganisms (GCM) 10K type strain sequencing project: providing services to taxonomists for standard genome sequencing and annotation.</title>
        <authorList>
            <consortium name="The Broad Institute Genomics Platform"/>
            <consortium name="The Broad Institute Genome Sequencing Center for Infectious Disease"/>
            <person name="Wu L."/>
            <person name="Ma J."/>
        </authorList>
    </citation>
    <scope>NUCLEOTIDE SEQUENCE [LARGE SCALE GENOMIC DNA]</scope>
    <source>
        <strain evidence="1 2">JCM 15313</strain>
    </source>
</reference>
<protein>
    <recommendedName>
        <fullName evidence="3">SAM-dependent methyltransferase</fullName>
    </recommendedName>
</protein>
<evidence type="ECO:0000313" key="2">
    <source>
        <dbReference type="Proteomes" id="UP001501585"/>
    </source>
</evidence>
<dbReference type="InterPro" id="IPR029063">
    <property type="entry name" value="SAM-dependent_MTases_sf"/>
</dbReference>
<evidence type="ECO:0000313" key="1">
    <source>
        <dbReference type="EMBL" id="GAA1995551.1"/>
    </source>
</evidence>
<name>A0ABN2SZT3_9ACTN</name>
<evidence type="ECO:0008006" key="3">
    <source>
        <dbReference type="Google" id="ProtNLM"/>
    </source>
</evidence>
<comment type="caution">
    <text evidence="1">The sequence shown here is derived from an EMBL/GenBank/DDBJ whole genome shotgun (WGS) entry which is preliminary data.</text>
</comment>
<dbReference type="Gene3D" id="3.40.50.150">
    <property type="entry name" value="Vaccinia Virus protein VP39"/>
    <property type="match status" value="1"/>
</dbReference>
<organism evidence="1 2">
    <name type="scientific">Nocardiopsis rhodophaea</name>
    <dbReference type="NCBI Taxonomy" id="280238"/>
    <lineage>
        <taxon>Bacteria</taxon>
        <taxon>Bacillati</taxon>
        <taxon>Actinomycetota</taxon>
        <taxon>Actinomycetes</taxon>
        <taxon>Streptosporangiales</taxon>
        <taxon>Nocardiopsidaceae</taxon>
        <taxon>Nocardiopsis</taxon>
    </lineage>
</organism>
<keyword evidence="2" id="KW-1185">Reference proteome</keyword>
<dbReference type="EMBL" id="BAAAPC010000008">
    <property type="protein sequence ID" value="GAA1995551.1"/>
    <property type="molecule type" value="Genomic_DNA"/>
</dbReference>
<sequence>MTRPGSPRFEADWLALREGADADARDAGLLVPLRAHLAAARAGRDPGSELVVHDLGSGTGSMARWLAPRLDGPHHWVLHDHDPDLLKRASGAPPASAADGAPVTVRTRLTDLTVLDAADLRGADLVTASALLDLLTVGELDGLVDACTAVGCPVLLTLSVAGRVILAPGHPRDAEIAAAFNEHQRREVQGRRLLGPDAPDAAAQAFRRRGARVHARSSPWRLGPDQRQLMRQWLEGWVAAAVEHRPELSTGARTYVEWRLGECASGRLRAEVHHVDLLVLPDGSTTVGGHEERS</sequence>
<proteinExistence type="predicted"/>
<accession>A0ABN2SZT3</accession>
<dbReference type="SUPFAM" id="SSF53335">
    <property type="entry name" value="S-adenosyl-L-methionine-dependent methyltransferases"/>
    <property type="match status" value="1"/>
</dbReference>
<dbReference type="RefSeq" id="WP_344109071.1">
    <property type="nucleotide sequence ID" value="NZ_BAAAPC010000008.1"/>
</dbReference>
<dbReference type="Proteomes" id="UP001501585">
    <property type="component" value="Unassembled WGS sequence"/>
</dbReference>